<dbReference type="Pfam" id="PF00528">
    <property type="entry name" value="BPD_transp_1"/>
    <property type="match status" value="1"/>
</dbReference>
<evidence type="ECO:0000256" key="3">
    <source>
        <dbReference type="ARBA" id="ARBA00022475"/>
    </source>
</evidence>
<evidence type="ECO:0000313" key="10">
    <source>
        <dbReference type="Proteomes" id="UP000009374"/>
    </source>
</evidence>
<evidence type="ECO:0000256" key="7">
    <source>
        <dbReference type="RuleBase" id="RU363032"/>
    </source>
</evidence>
<sequence length="303" mass="32820">MRRMLSRIFSSFLLLWAVFTLTFLLTRFAPGNPFAQGRHLPPEVMANLMKVYHLDQPLWVQYLLTLRQTLEGNLGVSYKATGIPVSEILLQTLPVSLTLGSAALIVSVILGLAGGLLIGVGYPILSRTLRWTTTLLVGLPSFLLAAVLIDLLALRGGLFPVALWEGWRSAVLPVIALSVAPAGYLARVFAASMEETLESPFYRTAVAKGLGPFRRITFHLVLPSLNAVLSLLGPLAAAFLTGSFVVETVFAIPGMGRVFVLSVMNRDYPLIMGTTLVYTVFLTVAVLLGDVLSEAVDPRVRAV</sequence>
<dbReference type="PANTHER" id="PTHR30465">
    <property type="entry name" value="INNER MEMBRANE ABC TRANSPORTER"/>
    <property type="match status" value="1"/>
</dbReference>
<dbReference type="InterPro" id="IPR000515">
    <property type="entry name" value="MetI-like"/>
</dbReference>
<keyword evidence="2 7" id="KW-0813">Transport</keyword>
<dbReference type="GO" id="GO:0055085">
    <property type="term" value="P:transmembrane transport"/>
    <property type="evidence" value="ECO:0007669"/>
    <property type="project" value="InterPro"/>
</dbReference>
<keyword evidence="3" id="KW-1003">Cell membrane</keyword>
<evidence type="ECO:0000256" key="1">
    <source>
        <dbReference type="ARBA" id="ARBA00004651"/>
    </source>
</evidence>
<organism evidence="9 10">
    <name type="scientific">Leptospirillum ferrodiazotrophum</name>
    <dbReference type="NCBI Taxonomy" id="412449"/>
    <lineage>
        <taxon>Bacteria</taxon>
        <taxon>Pseudomonadati</taxon>
        <taxon>Nitrospirota</taxon>
        <taxon>Nitrospiria</taxon>
        <taxon>Nitrospirales</taxon>
        <taxon>Nitrospiraceae</taxon>
        <taxon>Leptospirillum</taxon>
    </lineage>
</organism>
<dbReference type="PROSITE" id="PS50928">
    <property type="entry name" value="ABC_TM1"/>
    <property type="match status" value="1"/>
</dbReference>
<gene>
    <name evidence="9" type="ORF">UBAL3_92050063</name>
</gene>
<comment type="subcellular location">
    <subcellularLocation>
        <location evidence="1 7">Cell membrane</location>
        <topology evidence="1 7">Multi-pass membrane protein</topology>
    </subcellularLocation>
</comment>
<feature type="domain" description="ABC transmembrane type-1" evidence="8">
    <location>
        <begin position="93"/>
        <end position="289"/>
    </location>
</feature>
<evidence type="ECO:0000256" key="6">
    <source>
        <dbReference type="ARBA" id="ARBA00023136"/>
    </source>
</evidence>
<feature type="transmembrane region" description="Helical" evidence="7">
    <location>
        <begin position="270"/>
        <end position="292"/>
    </location>
</feature>
<keyword evidence="4 7" id="KW-0812">Transmembrane</keyword>
<evidence type="ECO:0000313" key="9">
    <source>
        <dbReference type="EMBL" id="EES52692.1"/>
    </source>
</evidence>
<feature type="transmembrane region" description="Helical" evidence="7">
    <location>
        <begin position="224"/>
        <end position="250"/>
    </location>
</feature>
<evidence type="ECO:0000256" key="2">
    <source>
        <dbReference type="ARBA" id="ARBA00022448"/>
    </source>
</evidence>
<dbReference type="PANTHER" id="PTHR30465:SF74">
    <property type="entry name" value="OLIGOPEPTIDE TRANSPORT SYSTEM PERMEASE PROTEIN OPPB"/>
    <property type="match status" value="1"/>
</dbReference>
<feature type="transmembrane region" description="Helical" evidence="7">
    <location>
        <begin position="99"/>
        <end position="122"/>
    </location>
</feature>
<protein>
    <submittedName>
        <fullName evidence="9">Putative oligopeptide ABC transporter</fullName>
    </submittedName>
</protein>
<comment type="similarity">
    <text evidence="7">Belongs to the binding-protein-dependent transport system permease family.</text>
</comment>
<name>C6HXE0_9BACT</name>
<dbReference type="SUPFAM" id="SSF161098">
    <property type="entry name" value="MetI-like"/>
    <property type="match status" value="1"/>
</dbReference>
<dbReference type="GO" id="GO:0005886">
    <property type="term" value="C:plasma membrane"/>
    <property type="evidence" value="ECO:0007669"/>
    <property type="project" value="UniProtKB-SubCell"/>
</dbReference>
<accession>C6HXE0</accession>
<evidence type="ECO:0000256" key="4">
    <source>
        <dbReference type="ARBA" id="ARBA00022692"/>
    </source>
</evidence>
<keyword evidence="5 7" id="KW-1133">Transmembrane helix</keyword>
<dbReference type="InterPro" id="IPR035906">
    <property type="entry name" value="MetI-like_sf"/>
</dbReference>
<dbReference type="CDD" id="cd06261">
    <property type="entry name" value="TM_PBP2"/>
    <property type="match status" value="1"/>
</dbReference>
<feature type="transmembrane region" description="Helical" evidence="7">
    <location>
        <begin position="134"/>
        <end position="154"/>
    </location>
</feature>
<evidence type="ECO:0000259" key="8">
    <source>
        <dbReference type="PROSITE" id="PS50928"/>
    </source>
</evidence>
<feature type="transmembrane region" description="Helical" evidence="7">
    <location>
        <begin position="166"/>
        <end position="186"/>
    </location>
</feature>
<keyword evidence="6 7" id="KW-0472">Membrane</keyword>
<keyword evidence="10" id="KW-1185">Reference proteome</keyword>
<dbReference type="Gene3D" id="1.10.3720.10">
    <property type="entry name" value="MetI-like"/>
    <property type="match status" value="1"/>
</dbReference>
<evidence type="ECO:0000256" key="5">
    <source>
        <dbReference type="ARBA" id="ARBA00022989"/>
    </source>
</evidence>
<dbReference type="Proteomes" id="UP000009374">
    <property type="component" value="Unassembled WGS sequence"/>
</dbReference>
<dbReference type="EMBL" id="GG693873">
    <property type="protein sequence ID" value="EES52692.1"/>
    <property type="molecule type" value="Genomic_DNA"/>
</dbReference>
<dbReference type="AlphaFoldDB" id="C6HXE0"/>
<proteinExistence type="inferred from homology"/>
<reference evidence="9 10" key="1">
    <citation type="journal article" date="2009" name="Appl. Environ. Microbiol.">
        <title>Community genomic and proteomic analyses of chemoautotrophic iron-oxidizing "Leptospirillum rubarum" (Group II) and "Leptospirillum ferrodiazotrophum" (Group III) bacteria in acid mine drainage biofilms.</title>
        <authorList>
            <person name="Goltsman D.S."/>
            <person name="Denef V.J."/>
            <person name="Singer S.W."/>
            <person name="VerBerkmoes N.C."/>
            <person name="Lefsrud M."/>
            <person name="Mueller R.S."/>
            <person name="Dick G.J."/>
            <person name="Sun C.L."/>
            <person name="Wheeler K.E."/>
            <person name="Zemla A."/>
            <person name="Baker B.J."/>
            <person name="Hauser L."/>
            <person name="Land M."/>
            <person name="Shah M.B."/>
            <person name="Thelen M.P."/>
            <person name="Hettich R.L."/>
            <person name="Banfield J.F."/>
        </authorList>
    </citation>
    <scope>NUCLEOTIDE SEQUENCE [LARGE SCALE GENOMIC DNA]</scope>
</reference>